<comment type="subcellular location">
    <subcellularLocation>
        <location evidence="1">Cell outer membrane</location>
        <topology evidence="1">Multi-pass membrane protein</topology>
    </subcellularLocation>
</comment>
<evidence type="ECO:0000256" key="3">
    <source>
        <dbReference type="ARBA" id="ARBA00022452"/>
    </source>
</evidence>
<keyword evidence="2" id="KW-0813">Transport</keyword>
<feature type="domain" description="TonB-dependent receptor-like beta-barrel" evidence="11">
    <location>
        <begin position="9"/>
        <end position="250"/>
    </location>
</feature>
<dbReference type="PANTHER" id="PTHR32552">
    <property type="entry name" value="FERRICHROME IRON RECEPTOR-RELATED"/>
    <property type="match status" value="1"/>
</dbReference>
<keyword evidence="6" id="KW-0408">Iron</keyword>
<evidence type="ECO:0000256" key="8">
    <source>
        <dbReference type="ARBA" id="ARBA00023077"/>
    </source>
</evidence>
<evidence type="ECO:0000256" key="7">
    <source>
        <dbReference type="ARBA" id="ARBA00023065"/>
    </source>
</evidence>
<evidence type="ECO:0000313" key="13">
    <source>
        <dbReference type="Proteomes" id="UP000259610"/>
    </source>
</evidence>
<sequence>FDARRDGRYTANRSEEEFSGVLSALYRVTDDLSTYVSYSRGYKSGGYQFDRGGLVIPNPSGDQLEFEPEFADAYELGVKGVFLQGLVRANLALFYTELTDYQFSYVQAAASGETQRVVANLPDLTSQGVEIETVFQPTDMLSFNLAATYQDADFGESDFPASLSYLEDKGNFNAPKWTLVGSANYDRNIPDTNLRTFAYIDARWQSKSNVSFSASLGPNHEQEAYATVNGRIGLGNQSELWTVELWGRNLTDENSWAMTGAGTLQPGTVQGYGIEPRTYGATLRVKW</sequence>
<keyword evidence="5" id="KW-0812">Transmembrane</keyword>
<dbReference type="InterPro" id="IPR036942">
    <property type="entry name" value="Beta-barrel_TonB_sf"/>
</dbReference>
<keyword evidence="10" id="KW-0998">Cell outer membrane</keyword>
<dbReference type="InterPro" id="IPR000531">
    <property type="entry name" value="Beta-barrel_TonB"/>
</dbReference>
<dbReference type="Pfam" id="PF00593">
    <property type="entry name" value="TonB_dep_Rec_b-barrel"/>
    <property type="match status" value="1"/>
</dbReference>
<keyword evidence="7" id="KW-0406">Ion transport</keyword>
<keyword evidence="9" id="KW-0472">Membrane</keyword>
<keyword evidence="3" id="KW-1134">Transmembrane beta strand</keyword>
<evidence type="ECO:0000256" key="5">
    <source>
        <dbReference type="ARBA" id="ARBA00022692"/>
    </source>
</evidence>
<comment type="caution">
    <text evidence="12">The sequence shown here is derived from an EMBL/GenBank/DDBJ whole genome shotgun (WGS) entry which is preliminary data.</text>
</comment>
<evidence type="ECO:0000256" key="10">
    <source>
        <dbReference type="ARBA" id="ARBA00023237"/>
    </source>
</evidence>
<dbReference type="EMBL" id="DMAN01000147">
    <property type="protein sequence ID" value="HAE26840.1"/>
    <property type="molecule type" value="Genomic_DNA"/>
</dbReference>
<dbReference type="PANTHER" id="PTHR32552:SF81">
    <property type="entry name" value="TONB-DEPENDENT OUTER MEMBRANE RECEPTOR"/>
    <property type="match status" value="1"/>
</dbReference>
<gene>
    <name evidence="12" type="ORF">DCG58_06765</name>
</gene>
<keyword evidence="4" id="KW-0410">Iron transport</keyword>
<keyword evidence="8" id="KW-0798">TonB box</keyword>
<evidence type="ECO:0000256" key="6">
    <source>
        <dbReference type="ARBA" id="ARBA00023004"/>
    </source>
</evidence>
<evidence type="ECO:0000256" key="4">
    <source>
        <dbReference type="ARBA" id="ARBA00022496"/>
    </source>
</evidence>
<organism evidence="12 13">
    <name type="scientific">Hyphomonas adhaerens</name>
    <dbReference type="NCBI Taxonomy" id="81029"/>
    <lineage>
        <taxon>Bacteria</taxon>
        <taxon>Pseudomonadati</taxon>
        <taxon>Pseudomonadota</taxon>
        <taxon>Alphaproteobacteria</taxon>
        <taxon>Hyphomonadales</taxon>
        <taxon>Hyphomonadaceae</taxon>
        <taxon>Hyphomonas</taxon>
    </lineage>
</organism>
<protein>
    <recommendedName>
        <fullName evidence="11">TonB-dependent receptor-like beta-barrel domain-containing protein</fullName>
    </recommendedName>
</protein>
<proteinExistence type="predicted"/>
<accession>A0A3B9GWM8</accession>
<dbReference type="SUPFAM" id="SSF56935">
    <property type="entry name" value="Porins"/>
    <property type="match status" value="1"/>
</dbReference>
<dbReference type="AlphaFoldDB" id="A0A3B9GWM8"/>
<evidence type="ECO:0000256" key="9">
    <source>
        <dbReference type="ARBA" id="ARBA00023136"/>
    </source>
</evidence>
<dbReference type="GO" id="GO:0009279">
    <property type="term" value="C:cell outer membrane"/>
    <property type="evidence" value="ECO:0007669"/>
    <property type="project" value="UniProtKB-SubCell"/>
</dbReference>
<reference evidence="12 13" key="1">
    <citation type="journal article" date="2018" name="Nat. Biotechnol.">
        <title>A standardized bacterial taxonomy based on genome phylogeny substantially revises the tree of life.</title>
        <authorList>
            <person name="Parks D.H."/>
            <person name="Chuvochina M."/>
            <person name="Waite D.W."/>
            <person name="Rinke C."/>
            <person name="Skarshewski A."/>
            <person name="Chaumeil P.A."/>
            <person name="Hugenholtz P."/>
        </authorList>
    </citation>
    <scope>NUCLEOTIDE SEQUENCE [LARGE SCALE GENOMIC DNA]</scope>
    <source>
        <strain evidence="12">UBA8733</strain>
    </source>
</reference>
<dbReference type="InterPro" id="IPR039426">
    <property type="entry name" value="TonB-dep_rcpt-like"/>
</dbReference>
<evidence type="ECO:0000256" key="1">
    <source>
        <dbReference type="ARBA" id="ARBA00004571"/>
    </source>
</evidence>
<evidence type="ECO:0000313" key="12">
    <source>
        <dbReference type="EMBL" id="HAE26840.1"/>
    </source>
</evidence>
<dbReference type="Gene3D" id="2.40.170.20">
    <property type="entry name" value="TonB-dependent receptor, beta-barrel domain"/>
    <property type="match status" value="1"/>
</dbReference>
<evidence type="ECO:0000259" key="11">
    <source>
        <dbReference type="Pfam" id="PF00593"/>
    </source>
</evidence>
<evidence type="ECO:0000256" key="2">
    <source>
        <dbReference type="ARBA" id="ARBA00022448"/>
    </source>
</evidence>
<dbReference type="GO" id="GO:0006826">
    <property type="term" value="P:iron ion transport"/>
    <property type="evidence" value="ECO:0007669"/>
    <property type="project" value="UniProtKB-KW"/>
</dbReference>
<dbReference type="Proteomes" id="UP000259610">
    <property type="component" value="Unassembled WGS sequence"/>
</dbReference>
<feature type="non-terminal residue" evidence="12">
    <location>
        <position position="1"/>
    </location>
</feature>
<name>A0A3B9GWM8_9PROT</name>